<dbReference type="InterPro" id="IPR041698">
    <property type="entry name" value="Methyltransf_25"/>
</dbReference>
<keyword evidence="1 4" id="KW-0489">Methyltransferase</keyword>
<accession>A0A1M7SCT1</accession>
<keyword evidence="2 4" id="KW-0808">Transferase</keyword>
<feature type="domain" description="Methyltransferase" evidence="3">
    <location>
        <begin position="50"/>
        <end position="141"/>
    </location>
</feature>
<dbReference type="GO" id="GO:0032259">
    <property type="term" value="P:methylation"/>
    <property type="evidence" value="ECO:0007669"/>
    <property type="project" value="UniProtKB-KW"/>
</dbReference>
<dbReference type="AlphaFoldDB" id="A0A1M7SCT1"/>
<dbReference type="SUPFAM" id="SSF53335">
    <property type="entry name" value="S-adenosyl-L-methionine-dependent methyltransferases"/>
    <property type="match status" value="1"/>
</dbReference>
<dbReference type="EMBL" id="FRDJ01000003">
    <property type="protein sequence ID" value="SHN56279.1"/>
    <property type="molecule type" value="Genomic_DNA"/>
</dbReference>
<dbReference type="CDD" id="cd02440">
    <property type="entry name" value="AdoMet_MTases"/>
    <property type="match status" value="1"/>
</dbReference>
<dbReference type="PANTHER" id="PTHR43861">
    <property type="entry name" value="TRANS-ACONITATE 2-METHYLTRANSFERASE-RELATED"/>
    <property type="match status" value="1"/>
</dbReference>
<evidence type="ECO:0000256" key="2">
    <source>
        <dbReference type="ARBA" id="ARBA00022679"/>
    </source>
</evidence>
<dbReference type="STRING" id="1121883.SAMN02745226_00752"/>
<evidence type="ECO:0000313" key="4">
    <source>
        <dbReference type="EMBL" id="SHN56279.1"/>
    </source>
</evidence>
<evidence type="ECO:0000313" key="5">
    <source>
        <dbReference type="Proteomes" id="UP000184207"/>
    </source>
</evidence>
<evidence type="ECO:0000256" key="1">
    <source>
        <dbReference type="ARBA" id="ARBA00022603"/>
    </source>
</evidence>
<dbReference type="Proteomes" id="UP000184207">
    <property type="component" value="Unassembled WGS sequence"/>
</dbReference>
<dbReference type="Pfam" id="PF13649">
    <property type="entry name" value="Methyltransf_25"/>
    <property type="match status" value="1"/>
</dbReference>
<protein>
    <submittedName>
        <fullName evidence="4">Methyltransferase, FkbM family</fullName>
    </submittedName>
</protein>
<dbReference type="PANTHER" id="PTHR43861:SF1">
    <property type="entry name" value="TRANS-ACONITATE 2-METHYLTRANSFERASE"/>
    <property type="match status" value="1"/>
</dbReference>
<dbReference type="InterPro" id="IPR029063">
    <property type="entry name" value="SAM-dependent_MTases_sf"/>
</dbReference>
<gene>
    <name evidence="4" type="ORF">SAMN02745226_00752</name>
</gene>
<sequence length="252" mass="28938">MKRFSCSSEYYNSIAKVYDSMYEDEYWQVARKQIEMAILKYKPQLDGAKILDVGAGTGYWSFWALQRGAQVTLVEPAENMLKIAKEKIAQVGLLEKARFINSTAEQMDEYIDEQFDVIFALGDVLSYVSDLDKVLSVLSKISSPNALMFATVDNYYSYLKDVIIHGTWEDYRTLERKKRLPIGSEHGVFEARCFTAEEIKLLVKQHSFQAIEIEALAAFDKVEKALRYGKYLVNELEHLFIILRNSKGNCST</sequence>
<dbReference type="GO" id="GO:0008168">
    <property type="term" value="F:methyltransferase activity"/>
    <property type="evidence" value="ECO:0007669"/>
    <property type="project" value="UniProtKB-KW"/>
</dbReference>
<reference evidence="5" key="1">
    <citation type="submission" date="2016-12" db="EMBL/GenBank/DDBJ databases">
        <authorList>
            <person name="Varghese N."/>
            <person name="Submissions S."/>
        </authorList>
    </citation>
    <scope>NUCLEOTIDE SEQUENCE [LARGE SCALE GENOMIC DNA]</scope>
    <source>
        <strain evidence="5">DSM 13020</strain>
    </source>
</reference>
<proteinExistence type="predicted"/>
<dbReference type="RefSeq" id="WP_245789499.1">
    <property type="nucleotide sequence ID" value="NZ_FRDJ01000003.1"/>
</dbReference>
<evidence type="ECO:0000259" key="3">
    <source>
        <dbReference type="Pfam" id="PF13649"/>
    </source>
</evidence>
<organism evidence="4 5">
    <name type="scientific">Fervidobacterium gondwanense DSM 13020</name>
    <dbReference type="NCBI Taxonomy" id="1121883"/>
    <lineage>
        <taxon>Bacteria</taxon>
        <taxon>Thermotogati</taxon>
        <taxon>Thermotogota</taxon>
        <taxon>Thermotogae</taxon>
        <taxon>Thermotogales</taxon>
        <taxon>Fervidobacteriaceae</taxon>
        <taxon>Fervidobacterium</taxon>
    </lineage>
</organism>
<keyword evidence="5" id="KW-1185">Reference proteome</keyword>
<name>A0A1M7SCT1_FERGO</name>
<dbReference type="Gene3D" id="3.40.50.150">
    <property type="entry name" value="Vaccinia Virus protein VP39"/>
    <property type="match status" value="1"/>
</dbReference>